<accession>A0A803LPA3</accession>
<keyword evidence="3" id="KW-1185">Reference proteome</keyword>
<evidence type="ECO:0000313" key="3">
    <source>
        <dbReference type="Proteomes" id="UP000596660"/>
    </source>
</evidence>
<dbReference type="Pfam" id="PF08387">
    <property type="entry name" value="FBD"/>
    <property type="match status" value="1"/>
</dbReference>
<protein>
    <recommendedName>
        <fullName evidence="1">FBD domain-containing protein</fullName>
    </recommendedName>
</protein>
<organism evidence="2 3">
    <name type="scientific">Chenopodium quinoa</name>
    <name type="common">Quinoa</name>
    <dbReference type="NCBI Taxonomy" id="63459"/>
    <lineage>
        <taxon>Eukaryota</taxon>
        <taxon>Viridiplantae</taxon>
        <taxon>Streptophyta</taxon>
        <taxon>Embryophyta</taxon>
        <taxon>Tracheophyta</taxon>
        <taxon>Spermatophyta</taxon>
        <taxon>Magnoliopsida</taxon>
        <taxon>eudicotyledons</taxon>
        <taxon>Gunneridae</taxon>
        <taxon>Pentapetalae</taxon>
        <taxon>Caryophyllales</taxon>
        <taxon>Chenopodiaceae</taxon>
        <taxon>Chenopodioideae</taxon>
        <taxon>Atripliceae</taxon>
        <taxon>Chenopodium</taxon>
    </lineage>
</organism>
<dbReference type="AlphaFoldDB" id="A0A803LPA3"/>
<dbReference type="PANTHER" id="PTHR31900:SF31">
    <property type="entry name" value="F-BOX_LRR-REPEAT PROTEIN 13-LIKE"/>
    <property type="match status" value="1"/>
</dbReference>
<dbReference type="InterPro" id="IPR006566">
    <property type="entry name" value="FBD"/>
</dbReference>
<dbReference type="PANTHER" id="PTHR31900">
    <property type="entry name" value="F-BOX/RNI SUPERFAMILY PROTEIN-RELATED"/>
    <property type="match status" value="1"/>
</dbReference>
<sequence>MATCVFNCESLVSLRLYLDFEFDNLSADKLPLINLPNLKKLCMNLRDLNRVLMGVLFKCLPLLEELKLVLELIEPDHLINISAPNLRRLSIKLDENEEDVLTENCKFVIDAPNLQTLAIEGILAFYKFVSIPSGLSDVMISIEESCFNDSQLRTYTRQVMGLLRGIYCAKTIVLDECGCHLVYCIYMLEKINLNGFRPPIFHNLCDLSFIIKFEGNRFPSCLLANLRRLVIEGVECYDLEIKLVEYILAHAPVMEEIQLSVNPDDSVSGSVIDVDLLAEEYEYCQKMFKLPKRSPDCLIDFYGLVIQTSSEDVKEDGELNYTFVE</sequence>
<dbReference type="Gene3D" id="3.80.10.10">
    <property type="entry name" value="Ribonuclease Inhibitor"/>
    <property type="match status" value="1"/>
</dbReference>
<dbReference type="Gramene" id="AUR62016782-RA">
    <property type="protein sequence ID" value="AUR62016782-RA:cds"/>
    <property type="gene ID" value="AUR62016782"/>
</dbReference>
<name>A0A803LPA3_CHEQI</name>
<evidence type="ECO:0000259" key="1">
    <source>
        <dbReference type="Pfam" id="PF08387"/>
    </source>
</evidence>
<dbReference type="InterPro" id="IPR050232">
    <property type="entry name" value="FBL13/AtMIF1-like"/>
</dbReference>
<proteinExistence type="predicted"/>
<reference evidence="2" key="1">
    <citation type="journal article" date="2017" name="Nature">
        <title>The genome of Chenopodium quinoa.</title>
        <authorList>
            <person name="Jarvis D.E."/>
            <person name="Ho Y.S."/>
            <person name="Lightfoot D.J."/>
            <person name="Schmoeckel S.M."/>
            <person name="Li B."/>
            <person name="Borm T.J.A."/>
            <person name="Ohyanagi H."/>
            <person name="Mineta K."/>
            <person name="Michell C.T."/>
            <person name="Saber N."/>
            <person name="Kharbatia N.M."/>
            <person name="Rupper R.R."/>
            <person name="Sharp A.R."/>
            <person name="Dally N."/>
            <person name="Boughton B.A."/>
            <person name="Woo Y.H."/>
            <person name="Gao G."/>
            <person name="Schijlen E.G.W.M."/>
            <person name="Guo X."/>
            <person name="Momin A.A."/>
            <person name="Negrao S."/>
            <person name="Al-Babili S."/>
            <person name="Gehring C."/>
            <person name="Roessner U."/>
            <person name="Jung C."/>
            <person name="Murphy K."/>
            <person name="Arold S.T."/>
            <person name="Gojobori T."/>
            <person name="van der Linden C.G."/>
            <person name="van Loo E.N."/>
            <person name="Jellen E.N."/>
            <person name="Maughan P.J."/>
            <person name="Tester M."/>
        </authorList>
    </citation>
    <scope>NUCLEOTIDE SEQUENCE [LARGE SCALE GENOMIC DNA]</scope>
    <source>
        <strain evidence="2">cv. PI 614886</strain>
    </source>
</reference>
<feature type="domain" description="FBD" evidence="1">
    <location>
        <begin position="219"/>
        <end position="257"/>
    </location>
</feature>
<evidence type="ECO:0000313" key="2">
    <source>
        <dbReference type="EnsemblPlants" id="AUR62016782-RA:cds"/>
    </source>
</evidence>
<dbReference type="EnsemblPlants" id="AUR62016782-RA">
    <property type="protein sequence ID" value="AUR62016782-RA:cds"/>
    <property type="gene ID" value="AUR62016782"/>
</dbReference>
<reference evidence="2" key="2">
    <citation type="submission" date="2021-03" db="UniProtKB">
        <authorList>
            <consortium name="EnsemblPlants"/>
        </authorList>
    </citation>
    <scope>IDENTIFICATION</scope>
</reference>
<dbReference type="Proteomes" id="UP000596660">
    <property type="component" value="Unplaced"/>
</dbReference>
<dbReference type="InterPro" id="IPR032675">
    <property type="entry name" value="LRR_dom_sf"/>
</dbReference>